<comment type="caution">
    <text evidence="2">The sequence shown here is derived from an EMBL/GenBank/DDBJ whole genome shotgun (WGS) entry which is preliminary data.</text>
</comment>
<evidence type="ECO:0000313" key="3">
    <source>
        <dbReference type="Proteomes" id="UP001224359"/>
    </source>
</evidence>
<gene>
    <name evidence="2" type="ORF">J2S77_000724</name>
</gene>
<dbReference type="Proteomes" id="UP001224359">
    <property type="component" value="Unassembled WGS sequence"/>
</dbReference>
<protein>
    <submittedName>
        <fullName evidence="2">DNA-binding phage protein</fullName>
    </submittedName>
</protein>
<reference evidence="2 3" key="1">
    <citation type="submission" date="2023-07" db="EMBL/GenBank/DDBJ databases">
        <title>Genomic Encyclopedia of Type Strains, Phase IV (KMG-IV): sequencing the most valuable type-strain genomes for metagenomic binning, comparative biology and taxonomic classification.</title>
        <authorList>
            <person name="Goeker M."/>
        </authorList>
    </citation>
    <scope>NUCLEOTIDE SEQUENCE [LARGE SCALE GENOMIC DNA]</scope>
    <source>
        <strain evidence="2 3">DSM 16460</strain>
    </source>
</reference>
<dbReference type="RefSeq" id="WP_306974716.1">
    <property type="nucleotide sequence ID" value="NZ_JAUSTQ010000002.1"/>
</dbReference>
<evidence type="ECO:0000256" key="1">
    <source>
        <dbReference type="SAM" id="Coils"/>
    </source>
</evidence>
<dbReference type="EMBL" id="JAUSTQ010000002">
    <property type="protein sequence ID" value="MDQ0158768.1"/>
    <property type="molecule type" value="Genomic_DNA"/>
</dbReference>
<keyword evidence="1" id="KW-0175">Coiled coil</keyword>
<dbReference type="GO" id="GO:0003677">
    <property type="term" value="F:DNA binding"/>
    <property type="evidence" value="ECO:0007669"/>
    <property type="project" value="UniProtKB-KW"/>
</dbReference>
<sequence length="105" mass="11959">MGHDIYGVNQSQQQIAYARFHMFNDSAHDLYQLLDAKECDGGVSGIGAKKTFSKQQIEQALSQLQKRLERFNQQSIDLDDQQIKKFLTDCLETAEQEGQVEVCFA</sequence>
<keyword evidence="3" id="KW-1185">Reference proteome</keyword>
<name>A0ABT9VCU6_9BACI</name>
<keyword evidence="2" id="KW-0238">DNA-binding</keyword>
<organism evidence="2 3">
    <name type="scientific">Alkalibacillus salilacus</name>
    <dbReference type="NCBI Taxonomy" id="284582"/>
    <lineage>
        <taxon>Bacteria</taxon>
        <taxon>Bacillati</taxon>
        <taxon>Bacillota</taxon>
        <taxon>Bacilli</taxon>
        <taxon>Bacillales</taxon>
        <taxon>Bacillaceae</taxon>
        <taxon>Alkalibacillus</taxon>
    </lineage>
</organism>
<evidence type="ECO:0000313" key="2">
    <source>
        <dbReference type="EMBL" id="MDQ0158768.1"/>
    </source>
</evidence>
<proteinExistence type="predicted"/>
<feature type="coiled-coil region" evidence="1">
    <location>
        <begin position="54"/>
        <end position="81"/>
    </location>
</feature>
<accession>A0ABT9VCU6</accession>